<name>A0A7R7IDP1_9FIRM</name>
<keyword evidence="2" id="KW-1185">Reference proteome</keyword>
<dbReference type="EMBL" id="AP024169">
    <property type="protein sequence ID" value="BCN31161.1"/>
    <property type="molecule type" value="Genomic_DNA"/>
</dbReference>
<evidence type="ECO:0000313" key="2">
    <source>
        <dbReference type="Proteomes" id="UP000595897"/>
    </source>
</evidence>
<protein>
    <submittedName>
        <fullName evidence="1">Uncharacterized protein</fullName>
    </submittedName>
</protein>
<dbReference type="AlphaFoldDB" id="A0A7R7IDP1"/>
<accession>A0A7R7IDP1</accession>
<sequence>MQDMVRSLERDRKRVVKAYGEDIVFQCLSDKTDYTKLCDIYAQLQTDMGMNNNIDEAKWLKNVIEKTIFSKVMEEHGYTSNGNKINITKFC</sequence>
<organism evidence="1 2">
    <name type="scientific">Anaeromicropila herbilytica</name>
    <dbReference type="NCBI Taxonomy" id="2785025"/>
    <lineage>
        <taxon>Bacteria</taxon>
        <taxon>Bacillati</taxon>
        <taxon>Bacillota</taxon>
        <taxon>Clostridia</taxon>
        <taxon>Lachnospirales</taxon>
        <taxon>Lachnospiraceae</taxon>
        <taxon>Anaeromicropila</taxon>
    </lineage>
</organism>
<dbReference type="RefSeq" id="WP_271712304.1">
    <property type="nucleotide sequence ID" value="NZ_AP024169.1"/>
</dbReference>
<evidence type="ECO:0000313" key="1">
    <source>
        <dbReference type="EMBL" id="BCN31161.1"/>
    </source>
</evidence>
<gene>
    <name evidence="1" type="ORF">bsdtb5_24560</name>
</gene>
<dbReference type="Proteomes" id="UP000595897">
    <property type="component" value="Chromosome"/>
</dbReference>
<proteinExistence type="predicted"/>
<dbReference type="KEGG" id="ahb:bsdtb5_24560"/>
<reference evidence="1 2" key="1">
    <citation type="submission" date="2020-11" db="EMBL/GenBank/DDBJ databases">
        <title>Draft genome sequencing of a Lachnospiraceae strain isolated from anoxic soil subjected to BSD treatment.</title>
        <authorList>
            <person name="Uek A."/>
            <person name="Tonouchi A."/>
        </authorList>
    </citation>
    <scope>NUCLEOTIDE SEQUENCE [LARGE SCALE GENOMIC DNA]</scope>
    <source>
        <strain evidence="1 2">TB5</strain>
    </source>
</reference>